<dbReference type="InterPro" id="IPR044000">
    <property type="entry name" value="Phage_tube_2"/>
</dbReference>
<name>A0ABS5KS04_9ACTN</name>
<dbReference type="Pfam" id="PF18906">
    <property type="entry name" value="Phage_tube_2"/>
    <property type="match status" value="1"/>
</dbReference>
<reference evidence="1 2" key="1">
    <citation type="submission" date="2020-02" db="EMBL/GenBank/DDBJ databases">
        <title>Acidophilic actinobacteria isolated from forest soil.</title>
        <authorList>
            <person name="Golinska P."/>
        </authorList>
    </citation>
    <scope>NUCLEOTIDE SEQUENCE [LARGE SCALE GENOMIC DNA]</scope>
    <source>
        <strain evidence="1 2">NL8</strain>
    </source>
</reference>
<comment type="caution">
    <text evidence="1">The sequence shown here is derived from an EMBL/GenBank/DDBJ whole genome shotgun (WGS) entry which is preliminary data.</text>
</comment>
<sequence>MPNPTYSTVVGIGKEAVAGQPAVPATFLPAKQFTPKDNTALLPDEGWRGSAVKTYGHMPGVMSVEYDFAGDVYADIIGFPLAGVLGDVVVTGSAAPYTHGMAVNNAGQQQPATYTITDFNGVSTLQYPGLHFTEVSLKFAGDKSLDYTAKAVGFPSAPGTKPTPSYSGLPLIAGWTGVVQLGGATVAYVLDGEISIKRGGEAIRNVNGSQAPYSIWSDALEVTGKLTCVMEADTLRQSYVAGTSTSLDVNFAAGTGATATGVRAHCSKIFLDSADINRGKSYVELGLAFTADGNVADALAGGSGGYTPIQVNVTNANPTGTYK</sequence>
<dbReference type="Proteomes" id="UP000730482">
    <property type="component" value="Unassembled WGS sequence"/>
</dbReference>
<keyword evidence="2" id="KW-1185">Reference proteome</keyword>
<evidence type="ECO:0000313" key="2">
    <source>
        <dbReference type="Proteomes" id="UP000730482"/>
    </source>
</evidence>
<dbReference type="RefSeq" id="WP_212010377.1">
    <property type="nucleotide sequence ID" value="NZ_JAAFYZ010000056.1"/>
</dbReference>
<protein>
    <submittedName>
        <fullName evidence="1">Uncharacterized protein</fullName>
    </submittedName>
</protein>
<gene>
    <name evidence="1" type="ORF">KGQ19_18190</name>
</gene>
<dbReference type="EMBL" id="JAAFYZ010000056">
    <property type="protein sequence ID" value="MBS2548799.1"/>
    <property type="molecule type" value="Genomic_DNA"/>
</dbReference>
<evidence type="ECO:0000313" key="1">
    <source>
        <dbReference type="EMBL" id="MBS2548799.1"/>
    </source>
</evidence>
<proteinExistence type="predicted"/>
<accession>A0ABS5KS04</accession>
<organism evidence="1 2">
    <name type="scientific">Catenulispora pinistramenti</name>
    <dbReference type="NCBI Taxonomy" id="2705254"/>
    <lineage>
        <taxon>Bacteria</taxon>
        <taxon>Bacillati</taxon>
        <taxon>Actinomycetota</taxon>
        <taxon>Actinomycetes</taxon>
        <taxon>Catenulisporales</taxon>
        <taxon>Catenulisporaceae</taxon>
        <taxon>Catenulispora</taxon>
    </lineage>
</organism>